<evidence type="ECO:0000313" key="2">
    <source>
        <dbReference type="EMBL" id="CAG5076690.1"/>
    </source>
</evidence>
<organism evidence="2 3">
    <name type="scientific">Oikopleura dioica</name>
    <name type="common">Tunicate</name>
    <dbReference type="NCBI Taxonomy" id="34765"/>
    <lineage>
        <taxon>Eukaryota</taxon>
        <taxon>Metazoa</taxon>
        <taxon>Chordata</taxon>
        <taxon>Tunicata</taxon>
        <taxon>Appendicularia</taxon>
        <taxon>Copelata</taxon>
        <taxon>Oikopleuridae</taxon>
        <taxon>Oikopleura</taxon>
    </lineage>
</organism>
<accession>A0ABN7RJR6</accession>
<protein>
    <submittedName>
        <fullName evidence="2">Oidioi.mRNA.OKI2018_I69.PAR.g8521.t1.cds</fullName>
    </submittedName>
</protein>
<feature type="region of interest" description="Disordered" evidence="1">
    <location>
        <begin position="1"/>
        <end position="24"/>
    </location>
</feature>
<reference evidence="2 3" key="1">
    <citation type="submission" date="2021-04" db="EMBL/GenBank/DDBJ databases">
        <authorList>
            <person name="Bliznina A."/>
        </authorList>
    </citation>
    <scope>NUCLEOTIDE SEQUENCE [LARGE SCALE GENOMIC DNA]</scope>
</reference>
<name>A0ABN7RJR6_OIKDI</name>
<dbReference type="Gene3D" id="3.30.1120.160">
    <property type="match status" value="1"/>
</dbReference>
<evidence type="ECO:0000256" key="1">
    <source>
        <dbReference type="SAM" id="MobiDB-lite"/>
    </source>
</evidence>
<gene>
    <name evidence="2" type="ORF">OKIOD_LOCUS79</name>
</gene>
<sequence length="201" mass="22941">MNEVEHHYDECPSDSPEKQKPKLGRKISRVLSIFRKEPKSLSKEPVYEELHEVHDGSEISAPQYSISTMGRLDSGISSGSDLLEPSFAEVLRNGAPFPQVVAPNGWWVRGFRHRAPTLFLPVEELKPVDIAYIDTSVKIDKKTLFYREEFIGKEHLNLVGYSRLWGPLVLSIKDRFLNLFHDKAFGALKVLTSVLYKNGRF</sequence>
<dbReference type="Proteomes" id="UP001158576">
    <property type="component" value="Chromosome PAR"/>
</dbReference>
<dbReference type="EMBL" id="OU015568">
    <property type="protein sequence ID" value="CAG5076690.1"/>
    <property type="molecule type" value="Genomic_DNA"/>
</dbReference>
<feature type="compositionally biased region" description="Basic and acidic residues" evidence="1">
    <location>
        <begin position="1"/>
        <end position="20"/>
    </location>
</feature>
<evidence type="ECO:0000313" key="3">
    <source>
        <dbReference type="Proteomes" id="UP001158576"/>
    </source>
</evidence>
<keyword evidence="3" id="KW-1185">Reference proteome</keyword>
<proteinExistence type="predicted"/>